<dbReference type="EMBL" id="CACRSQ010000003">
    <property type="protein sequence ID" value="VYT08503.1"/>
    <property type="molecule type" value="Genomic_DNA"/>
</dbReference>
<dbReference type="PANTHER" id="PTHR43215:SF14">
    <property type="entry name" value="RADIAL SPOKE HEAD 1 HOMOLOG"/>
    <property type="match status" value="1"/>
</dbReference>
<dbReference type="AlphaFoldDB" id="A0A6N2TV71"/>
<protein>
    <submittedName>
        <fullName evidence="2">MORN repeat protein</fullName>
    </submittedName>
</protein>
<dbReference type="InterPro" id="IPR003409">
    <property type="entry name" value="MORN"/>
</dbReference>
<dbReference type="Pfam" id="PF02493">
    <property type="entry name" value="MORN"/>
    <property type="match status" value="4"/>
</dbReference>
<dbReference type="SUPFAM" id="SSF82185">
    <property type="entry name" value="Histone H3 K4-specific methyltransferase SET7/9 N-terminal domain"/>
    <property type="match status" value="1"/>
</dbReference>
<evidence type="ECO:0000313" key="2">
    <source>
        <dbReference type="EMBL" id="VYT08503.1"/>
    </source>
</evidence>
<proteinExistence type="predicted"/>
<organism evidence="2">
    <name type="scientific">Anaerostipes caccae</name>
    <dbReference type="NCBI Taxonomy" id="105841"/>
    <lineage>
        <taxon>Bacteria</taxon>
        <taxon>Bacillati</taxon>
        <taxon>Bacillota</taxon>
        <taxon>Clostridia</taxon>
        <taxon>Lachnospirales</taxon>
        <taxon>Lachnospiraceae</taxon>
        <taxon>Anaerostipes</taxon>
    </lineage>
</organism>
<keyword evidence="1" id="KW-0677">Repeat</keyword>
<evidence type="ECO:0000256" key="1">
    <source>
        <dbReference type="ARBA" id="ARBA00022737"/>
    </source>
</evidence>
<name>A0A6N2TV71_9FIRM</name>
<gene>
    <name evidence="2" type="ORF">ACLFYP115_01584</name>
</gene>
<sequence length="316" mass="35906">MKNLKFTAVFILLVFCLTGCSNRVENEEMTLSFFDKDLKGKFSGTLKDKKPEGKGTFVFKKNKQYLTYKGNFSKGRPEGKGSVKTNLAKVKLSATDTTGVYDGETLNGKFHGSGKYKVQSPANLKSTYTGLWKNNLPEGTGELVFDDKDYPKQAGTFNKGYFTPNVLEFFNTLGSLSSMPFSISYKAQEFLSDQEELFPAKSLKQIKKYTDPSIKYEQVFRHPDQYGDKIVRLSNYYIVQMDSYSAFGYDYNEVLLLDRSGKHVCIVYYLDELENIYESDFADVYGIPVNTSSYENKNGKKIKTCILAGSYFKKIK</sequence>
<dbReference type="PANTHER" id="PTHR43215">
    <property type="entry name" value="RADIAL SPOKE HEAD 1 HOMOLOG"/>
    <property type="match status" value="1"/>
</dbReference>
<dbReference type="SMART" id="SM00698">
    <property type="entry name" value="MORN"/>
    <property type="match status" value="3"/>
</dbReference>
<accession>A0A6N2TV71</accession>
<dbReference type="RefSeq" id="WP_006567247.1">
    <property type="nucleotide sequence ID" value="NZ_BAABZP010000001.1"/>
</dbReference>
<reference evidence="2" key="1">
    <citation type="submission" date="2019-11" db="EMBL/GenBank/DDBJ databases">
        <authorList>
            <person name="Feng L."/>
        </authorList>
    </citation>
    <scope>NUCLEOTIDE SEQUENCE</scope>
    <source>
        <strain evidence="2">AcaccaeLFYP115</strain>
    </source>
</reference>